<keyword evidence="1" id="KW-0547">Nucleotide-binding</keyword>
<evidence type="ECO:0000256" key="2">
    <source>
        <dbReference type="ARBA" id="ARBA00022840"/>
    </source>
</evidence>
<dbReference type="InterPro" id="IPR003593">
    <property type="entry name" value="AAA+_ATPase"/>
</dbReference>
<sequence length="287" mass="32499">MTQECFNISHLDLVFGKNPNKAFNALDAGKSRDQIHKELNQIVAVRKVSFKVYQGEILVIMGLSGSGKSSLLRCFNGMNGRSHGEVRGTIQFRDPSTQQLIDIIHCPKNELMGIRKNKISMVFQQFGLMPWRTVEENVAYPLEIQKIPIEEIKKQVAEKLHLVGLSEWKNKFPHELSGGMQQRVGLARAFVTDADVLLMDEPFSALDPLHRKHLQDEILQLQYNLKKTIIFVTHDFSEAIRIGSRIAIMDSGNILQIGTAKDLIDKPSCEIVKRFTSDVTLNNPIYS</sequence>
<evidence type="ECO:0000259" key="3">
    <source>
        <dbReference type="PROSITE" id="PS50893"/>
    </source>
</evidence>
<name>A0A6N6VVF2_9BACT</name>
<protein>
    <submittedName>
        <fullName evidence="4">ATP-binding cassette domain-containing protein</fullName>
    </submittedName>
</protein>
<dbReference type="SMART" id="SM00382">
    <property type="entry name" value="AAA"/>
    <property type="match status" value="1"/>
</dbReference>
<feature type="domain" description="ABC transporter" evidence="3">
    <location>
        <begin position="30"/>
        <end position="276"/>
    </location>
</feature>
<accession>A0A6N6VVF2</accession>
<dbReference type="InterPro" id="IPR017871">
    <property type="entry name" value="ABC_transporter-like_CS"/>
</dbReference>
<evidence type="ECO:0000313" key="4">
    <source>
        <dbReference type="EMBL" id="KAB8037061.1"/>
    </source>
</evidence>
<gene>
    <name evidence="4" type="ORF">GCL60_14615</name>
</gene>
<dbReference type="PANTHER" id="PTHR43869">
    <property type="entry name" value="GLYCINE BETAINE/PROLINE BETAINE TRANSPORT SYSTEM ATP-BINDING PROTEIN PROV"/>
    <property type="match status" value="1"/>
</dbReference>
<dbReference type="OrthoDB" id="9802264at2"/>
<dbReference type="GO" id="GO:0016887">
    <property type="term" value="F:ATP hydrolysis activity"/>
    <property type="evidence" value="ECO:0007669"/>
    <property type="project" value="InterPro"/>
</dbReference>
<comment type="caution">
    <text evidence="4">The sequence shown here is derived from an EMBL/GenBank/DDBJ whole genome shotgun (WGS) entry which is preliminary data.</text>
</comment>
<keyword evidence="5" id="KW-1185">Reference proteome</keyword>
<dbReference type="InterPro" id="IPR027417">
    <property type="entry name" value="P-loop_NTPase"/>
</dbReference>
<dbReference type="PROSITE" id="PS00211">
    <property type="entry name" value="ABC_TRANSPORTER_1"/>
    <property type="match status" value="1"/>
</dbReference>
<dbReference type="GO" id="GO:0005524">
    <property type="term" value="F:ATP binding"/>
    <property type="evidence" value="ECO:0007669"/>
    <property type="project" value="UniProtKB-KW"/>
</dbReference>
<dbReference type="Pfam" id="PF00005">
    <property type="entry name" value="ABC_tran"/>
    <property type="match status" value="1"/>
</dbReference>
<evidence type="ECO:0000256" key="1">
    <source>
        <dbReference type="ARBA" id="ARBA00022741"/>
    </source>
</evidence>
<evidence type="ECO:0000313" key="5">
    <source>
        <dbReference type="Proteomes" id="UP000437748"/>
    </source>
</evidence>
<dbReference type="RefSeq" id="WP_153421477.1">
    <property type="nucleotide sequence ID" value="NZ_WFLM01000005.1"/>
</dbReference>
<proteinExistence type="predicted"/>
<keyword evidence="2 4" id="KW-0067">ATP-binding</keyword>
<dbReference type="AlphaFoldDB" id="A0A6N6VVF2"/>
<reference evidence="4 5" key="1">
    <citation type="submission" date="2019-10" db="EMBL/GenBank/DDBJ databases">
        <title>New species of Slilvanegrellaceae.</title>
        <authorList>
            <person name="Pitt A."/>
            <person name="Hahn M.W."/>
        </authorList>
    </citation>
    <scope>NUCLEOTIDE SEQUENCE [LARGE SCALE GENOMIC DNA]</scope>
    <source>
        <strain evidence="4 5">SP-Ram-0.45-NSY-1</strain>
    </source>
</reference>
<dbReference type="EMBL" id="WFLM01000005">
    <property type="protein sequence ID" value="KAB8037061.1"/>
    <property type="molecule type" value="Genomic_DNA"/>
</dbReference>
<organism evidence="4 5">
    <name type="scientific">Silvanigrella paludirubra</name>
    <dbReference type="NCBI Taxonomy" id="2499159"/>
    <lineage>
        <taxon>Bacteria</taxon>
        <taxon>Pseudomonadati</taxon>
        <taxon>Bdellovibrionota</taxon>
        <taxon>Oligoflexia</taxon>
        <taxon>Silvanigrellales</taxon>
        <taxon>Silvanigrellaceae</taxon>
        <taxon>Silvanigrella</taxon>
    </lineage>
</organism>
<dbReference type="Proteomes" id="UP000437748">
    <property type="component" value="Unassembled WGS sequence"/>
</dbReference>
<dbReference type="PANTHER" id="PTHR43869:SF1">
    <property type="entry name" value="GLYCINE BETAINE_PROLINE BETAINE TRANSPORT SYSTEM ATP-BINDING PROTEIN PROV"/>
    <property type="match status" value="1"/>
</dbReference>
<dbReference type="SUPFAM" id="SSF52540">
    <property type="entry name" value="P-loop containing nucleoside triphosphate hydrolases"/>
    <property type="match status" value="1"/>
</dbReference>
<dbReference type="PROSITE" id="PS50893">
    <property type="entry name" value="ABC_TRANSPORTER_2"/>
    <property type="match status" value="1"/>
</dbReference>
<dbReference type="InterPro" id="IPR003439">
    <property type="entry name" value="ABC_transporter-like_ATP-bd"/>
</dbReference>
<dbReference type="InterPro" id="IPR051921">
    <property type="entry name" value="ABC_osmolyte_uptake_ATP-bind"/>
</dbReference>
<dbReference type="Gene3D" id="3.40.50.300">
    <property type="entry name" value="P-loop containing nucleotide triphosphate hydrolases"/>
    <property type="match status" value="1"/>
</dbReference>